<dbReference type="InterPro" id="IPR005149">
    <property type="entry name" value="Tscrpt_reg_PadR_N"/>
</dbReference>
<evidence type="ECO:0000259" key="1">
    <source>
        <dbReference type="Pfam" id="PF03551"/>
    </source>
</evidence>
<dbReference type="PATRIC" id="fig|1134806.3.peg.1318"/>
<protein>
    <submittedName>
        <fullName evidence="2">Transcriptional regulator, PadR family</fullName>
    </submittedName>
</protein>
<comment type="caution">
    <text evidence="2">The sequence shown here is derived from an EMBL/GenBank/DDBJ whole genome shotgun (WGS) entry which is preliminary data.</text>
</comment>
<organism evidence="2 3">
    <name type="scientific">Enterococcus faecium 505</name>
    <dbReference type="NCBI Taxonomy" id="1134806"/>
    <lineage>
        <taxon>Bacteria</taxon>
        <taxon>Bacillati</taxon>
        <taxon>Bacillota</taxon>
        <taxon>Bacilli</taxon>
        <taxon>Lactobacillales</taxon>
        <taxon>Enterococcaceae</taxon>
        <taxon>Enterococcus</taxon>
    </lineage>
</organism>
<dbReference type="SUPFAM" id="SSF46785">
    <property type="entry name" value="Winged helix' DNA-binding domain"/>
    <property type="match status" value="1"/>
</dbReference>
<reference evidence="2 3" key="1">
    <citation type="submission" date="2012-04" db="EMBL/GenBank/DDBJ databases">
        <authorList>
            <person name="Weinstock G."/>
            <person name="Sodergren E."/>
            <person name="Lobos E.A."/>
            <person name="Fulton L."/>
            <person name="Fulton R."/>
            <person name="Courtney L."/>
            <person name="Fronick C."/>
            <person name="O'Laughlin M."/>
            <person name="Godfrey J."/>
            <person name="Wilson R.M."/>
            <person name="Miner T."/>
            <person name="Farmer C."/>
            <person name="Delehaunty K."/>
            <person name="Cordes M."/>
            <person name="Minx P."/>
            <person name="Tomlinson C."/>
            <person name="Chen J."/>
            <person name="Wollam A."/>
            <person name="Pepin K.H."/>
            <person name="Bhonagiri V."/>
            <person name="Zhang X."/>
            <person name="Suruliraj S."/>
            <person name="Warren W."/>
            <person name="Mitreva M."/>
            <person name="Mardis E.R."/>
            <person name="Wilson R.K."/>
        </authorList>
    </citation>
    <scope>NUCLEOTIDE SEQUENCE [LARGE SCALE GENOMIC DNA]</scope>
    <source>
        <strain evidence="2 3">505</strain>
    </source>
</reference>
<dbReference type="PANTHER" id="PTHR33169">
    <property type="entry name" value="PADR-FAMILY TRANSCRIPTIONAL REGULATOR"/>
    <property type="match status" value="1"/>
</dbReference>
<accession>J6Y6I2</accession>
<sequence>MIDVSMISKYDESEYSESTGEKMNGITEMLKGVLEGIILEIIDRHETYGYEITKNLQEYGFEDIVEGTVYTILLRLEKKGLVTVTKRKSSVGPMRKFYSLNEAGKQELELFWKRWSFISGQIEKLKEYKENEQ</sequence>
<evidence type="ECO:0000313" key="2">
    <source>
        <dbReference type="EMBL" id="EJY45561.1"/>
    </source>
</evidence>
<dbReference type="Pfam" id="PF03551">
    <property type="entry name" value="PadR"/>
    <property type="match status" value="1"/>
</dbReference>
<dbReference type="InterPro" id="IPR036388">
    <property type="entry name" value="WH-like_DNA-bd_sf"/>
</dbReference>
<evidence type="ECO:0000313" key="3">
    <source>
        <dbReference type="Proteomes" id="UP000006403"/>
    </source>
</evidence>
<proteinExistence type="predicted"/>
<dbReference type="PANTHER" id="PTHR33169:SF14">
    <property type="entry name" value="TRANSCRIPTIONAL REGULATOR RV3488"/>
    <property type="match status" value="1"/>
</dbReference>
<dbReference type="InterPro" id="IPR036390">
    <property type="entry name" value="WH_DNA-bd_sf"/>
</dbReference>
<dbReference type="Proteomes" id="UP000006403">
    <property type="component" value="Unassembled WGS sequence"/>
</dbReference>
<dbReference type="InterPro" id="IPR052509">
    <property type="entry name" value="Metal_resp_DNA-bind_regulator"/>
</dbReference>
<feature type="domain" description="Transcription regulator PadR N-terminal" evidence="1">
    <location>
        <begin position="38"/>
        <end position="109"/>
    </location>
</feature>
<dbReference type="HOGENOM" id="CLU_063440_3_1_9"/>
<gene>
    <name evidence="2" type="ORF">HMPREF1348_01384</name>
</gene>
<dbReference type="Gene3D" id="1.10.10.10">
    <property type="entry name" value="Winged helix-like DNA-binding domain superfamily/Winged helix DNA-binding domain"/>
    <property type="match status" value="1"/>
</dbReference>
<dbReference type="EMBL" id="AMBL01000045">
    <property type="protein sequence ID" value="EJY45561.1"/>
    <property type="molecule type" value="Genomic_DNA"/>
</dbReference>
<dbReference type="AlphaFoldDB" id="J6Y6I2"/>
<name>J6Y6I2_ENTFC</name>